<keyword evidence="2" id="KW-1003">Cell membrane</keyword>
<organism evidence="8 9">
    <name type="scientific">Actinocorallia aurantiaca</name>
    <dbReference type="NCBI Taxonomy" id="46204"/>
    <lineage>
        <taxon>Bacteria</taxon>
        <taxon>Bacillati</taxon>
        <taxon>Actinomycetota</taxon>
        <taxon>Actinomycetes</taxon>
        <taxon>Streptosporangiales</taxon>
        <taxon>Thermomonosporaceae</taxon>
        <taxon>Actinocorallia</taxon>
    </lineage>
</organism>
<dbReference type="PANTHER" id="PTHR35007:SF1">
    <property type="entry name" value="PILUS ASSEMBLY PROTEIN"/>
    <property type="match status" value="1"/>
</dbReference>
<dbReference type="Proteomes" id="UP001501842">
    <property type="component" value="Unassembled WGS sequence"/>
</dbReference>
<evidence type="ECO:0000256" key="1">
    <source>
        <dbReference type="ARBA" id="ARBA00004651"/>
    </source>
</evidence>
<evidence type="ECO:0000256" key="6">
    <source>
        <dbReference type="SAM" id="Phobius"/>
    </source>
</evidence>
<feature type="transmembrane region" description="Helical" evidence="6">
    <location>
        <begin position="280"/>
        <end position="300"/>
    </location>
</feature>
<dbReference type="Pfam" id="PF00482">
    <property type="entry name" value="T2SSF"/>
    <property type="match status" value="1"/>
</dbReference>
<reference evidence="8 9" key="1">
    <citation type="journal article" date="2019" name="Int. J. Syst. Evol. Microbiol.">
        <title>The Global Catalogue of Microorganisms (GCM) 10K type strain sequencing project: providing services to taxonomists for standard genome sequencing and annotation.</title>
        <authorList>
            <consortium name="The Broad Institute Genomics Platform"/>
            <consortium name="The Broad Institute Genome Sequencing Center for Infectious Disease"/>
            <person name="Wu L."/>
            <person name="Ma J."/>
        </authorList>
    </citation>
    <scope>NUCLEOTIDE SEQUENCE [LARGE SCALE GENOMIC DNA]</scope>
    <source>
        <strain evidence="8 9">JCM 8201</strain>
    </source>
</reference>
<dbReference type="RefSeq" id="WP_344449839.1">
    <property type="nucleotide sequence ID" value="NZ_BAAATZ010000006.1"/>
</dbReference>
<feature type="transmembrane region" description="Helical" evidence="6">
    <location>
        <begin position="6"/>
        <end position="24"/>
    </location>
</feature>
<comment type="subcellular location">
    <subcellularLocation>
        <location evidence="1">Cell membrane</location>
        <topology evidence="1">Multi-pass membrane protein</topology>
    </subcellularLocation>
</comment>
<feature type="domain" description="Type II secretion system protein GspF" evidence="7">
    <location>
        <begin position="141"/>
        <end position="259"/>
    </location>
</feature>
<gene>
    <name evidence="8" type="ORF">GCM10010439_18580</name>
</gene>
<keyword evidence="9" id="KW-1185">Reference proteome</keyword>
<evidence type="ECO:0000256" key="2">
    <source>
        <dbReference type="ARBA" id="ARBA00022475"/>
    </source>
</evidence>
<evidence type="ECO:0000256" key="3">
    <source>
        <dbReference type="ARBA" id="ARBA00022692"/>
    </source>
</evidence>
<comment type="caution">
    <text evidence="8">The sequence shown here is derived from an EMBL/GenBank/DDBJ whole genome shotgun (WGS) entry which is preliminary data.</text>
</comment>
<keyword evidence="3 6" id="KW-0812">Transmembrane</keyword>
<feature type="transmembrane region" description="Helical" evidence="6">
    <location>
        <begin position="78"/>
        <end position="99"/>
    </location>
</feature>
<proteinExistence type="predicted"/>
<evidence type="ECO:0000256" key="5">
    <source>
        <dbReference type="ARBA" id="ARBA00023136"/>
    </source>
</evidence>
<evidence type="ECO:0000259" key="7">
    <source>
        <dbReference type="Pfam" id="PF00482"/>
    </source>
</evidence>
<evidence type="ECO:0000313" key="8">
    <source>
        <dbReference type="EMBL" id="GAA2723398.1"/>
    </source>
</evidence>
<dbReference type="Gene3D" id="1.20.81.30">
    <property type="entry name" value="Type II secretion system (T2SS), domain F"/>
    <property type="match status" value="1"/>
</dbReference>
<feature type="transmembrane region" description="Helical" evidence="6">
    <location>
        <begin position="105"/>
        <end position="122"/>
    </location>
</feature>
<evidence type="ECO:0000313" key="9">
    <source>
        <dbReference type="Proteomes" id="UP001501842"/>
    </source>
</evidence>
<feature type="transmembrane region" description="Helical" evidence="6">
    <location>
        <begin position="243"/>
        <end position="268"/>
    </location>
</feature>
<dbReference type="EMBL" id="BAAATZ010000006">
    <property type="protein sequence ID" value="GAA2723398.1"/>
    <property type="molecule type" value="Genomic_DNA"/>
</dbReference>
<sequence length="308" mass="33241">MSPQTILVALAVTLLVAVFALRELNEGWQQRRRLLASRSLIGDERRIDGLWGRLDTHIRRVELGRYVGRRLAAAGVRIPISVFLSLMAAGVVVTVVFIGSWIAPLFGIAAAAVVIALFFSYLSRQEERRKEEFIAQLPELARVLSNATNAGLVLRTAVEIAAGELADPAGAELQRTADALKLGQPVEEALRDLGERLPSRELAVLVSTLVVSARAGGSLVTALRTIADTLEDRKEVRREVKTIMGEAVVGNWAIGAMGLGSLVLVNLMQPGALRSMSESTIGQVLLGVAAVLFVSSILIIRRITRIDI</sequence>
<accession>A0ABN3U3D7</accession>
<name>A0ABN3U3D7_9ACTN</name>
<protein>
    <submittedName>
        <fullName evidence="8">Type II secretion system F family protein</fullName>
    </submittedName>
</protein>
<dbReference type="PANTHER" id="PTHR35007">
    <property type="entry name" value="INTEGRAL MEMBRANE PROTEIN-RELATED"/>
    <property type="match status" value="1"/>
</dbReference>
<evidence type="ECO:0000256" key="4">
    <source>
        <dbReference type="ARBA" id="ARBA00022989"/>
    </source>
</evidence>
<dbReference type="InterPro" id="IPR042094">
    <property type="entry name" value="T2SS_GspF_sf"/>
</dbReference>
<keyword evidence="4 6" id="KW-1133">Transmembrane helix</keyword>
<keyword evidence="5 6" id="KW-0472">Membrane</keyword>
<dbReference type="InterPro" id="IPR018076">
    <property type="entry name" value="T2SS_GspF_dom"/>
</dbReference>